<organism evidence="2 3">
    <name type="scientific">Polaribacter porphyrae</name>
    <dbReference type="NCBI Taxonomy" id="1137780"/>
    <lineage>
        <taxon>Bacteria</taxon>
        <taxon>Pseudomonadati</taxon>
        <taxon>Bacteroidota</taxon>
        <taxon>Flavobacteriia</taxon>
        <taxon>Flavobacteriales</taxon>
        <taxon>Flavobacteriaceae</taxon>
    </lineage>
</organism>
<dbReference type="SUPFAM" id="SSF101874">
    <property type="entry name" value="YceI-like"/>
    <property type="match status" value="1"/>
</dbReference>
<dbReference type="InterPro" id="IPR007372">
    <property type="entry name" value="Lipid/polyisoprenoid-bd_YceI"/>
</dbReference>
<dbReference type="SMART" id="SM00867">
    <property type="entry name" value="YceI"/>
    <property type="match status" value="1"/>
</dbReference>
<comment type="caution">
    <text evidence="2">The sequence shown here is derived from an EMBL/GenBank/DDBJ whole genome shotgun (WGS) entry which is preliminary data.</text>
</comment>
<accession>A0A2S7WS57</accession>
<dbReference type="OrthoDB" id="9811006at2"/>
<name>A0A2S7WS57_9FLAO</name>
<dbReference type="PANTHER" id="PTHR34406:SF1">
    <property type="entry name" value="PROTEIN YCEI"/>
    <property type="match status" value="1"/>
</dbReference>
<dbReference type="EMBL" id="MSCN01000001">
    <property type="protein sequence ID" value="PQJ80152.1"/>
    <property type="molecule type" value="Genomic_DNA"/>
</dbReference>
<dbReference type="Pfam" id="PF04264">
    <property type="entry name" value="YceI"/>
    <property type="match status" value="1"/>
</dbReference>
<feature type="domain" description="Lipid/polyisoprenoid-binding YceI-like" evidence="1">
    <location>
        <begin position="34"/>
        <end position="200"/>
    </location>
</feature>
<proteinExistence type="predicted"/>
<reference evidence="2 3" key="1">
    <citation type="submission" date="2016-12" db="EMBL/GenBank/DDBJ databases">
        <title>Trade-off between light-utilization and light-protection in marine flavobacteria.</title>
        <authorList>
            <person name="Kumagai Y."/>
            <person name="Yoshizawa S."/>
            <person name="Kogure K."/>
            <person name="Iwasaki W."/>
        </authorList>
    </citation>
    <scope>NUCLEOTIDE SEQUENCE [LARGE SCALE GENOMIC DNA]</scope>
    <source>
        <strain evidence="2 3">NBRC 108759</strain>
    </source>
</reference>
<evidence type="ECO:0000259" key="1">
    <source>
        <dbReference type="SMART" id="SM00867"/>
    </source>
</evidence>
<sequence>MISIKKQTIIFNKTTILVLLFALHSLLIVSQKSNWKIDTNHTKIGFEITYFKIGNIKGVFDKYSGSFIQEDGKISSVTITIETNSINTNQSNRDKHLISKDFFDATQHPNITFVSTNIRKTGEKEYEIEGNFTMTGITKSIVLKAIDKGTFIHPRFKNNNKFLTITGVIKREEFNVGTNYPPAKFALGQDVKLTAEVNLVEEK</sequence>
<dbReference type="Gene3D" id="2.40.128.110">
    <property type="entry name" value="Lipid/polyisoprenoid-binding, YceI-like"/>
    <property type="match status" value="1"/>
</dbReference>
<keyword evidence="3" id="KW-1185">Reference proteome</keyword>
<dbReference type="AlphaFoldDB" id="A0A2S7WS57"/>
<gene>
    <name evidence="2" type="ORF">BTO18_13635</name>
</gene>
<dbReference type="RefSeq" id="WP_105016747.1">
    <property type="nucleotide sequence ID" value="NZ_MSCN01000001.1"/>
</dbReference>
<evidence type="ECO:0000313" key="3">
    <source>
        <dbReference type="Proteomes" id="UP000238882"/>
    </source>
</evidence>
<evidence type="ECO:0000313" key="2">
    <source>
        <dbReference type="EMBL" id="PQJ80152.1"/>
    </source>
</evidence>
<dbReference type="InterPro" id="IPR036761">
    <property type="entry name" value="TTHA0802/YceI-like_sf"/>
</dbReference>
<dbReference type="PANTHER" id="PTHR34406">
    <property type="entry name" value="PROTEIN YCEI"/>
    <property type="match status" value="1"/>
</dbReference>
<dbReference type="Proteomes" id="UP000238882">
    <property type="component" value="Unassembled WGS sequence"/>
</dbReference>
<protein>
    <recommendedName>
        <fullName evidence="1">Lipid/polyisoprenoid-binding YceI-like domain-containing protein</fullName>
    </recommendedName>
</protein>